<dbReference type="InterPro" id="IPR036514">
    <property type="entry name" value="SGNH_hydro_sf"/>
</dbReference>
<proteinExistence type="predicted"/>
<dbReference type="AlphaFoldDB" id="A0A7W6AMA3"/>
<dbReference type="GO" id="GO:0016788">
    <property type="term" value="F:hydrolase activity, acting on ester bonds"/>
    <property type="evidence" value="ECO:0007669"/>
    <property type="project" value="UniProtKB-ARBA"/>
</dbReference>
<reference evidence="2" key="1">
    <citation type="journal article" date="2014" name="Int. J. Syst. Evol. Microbiol.">
        <title>Complete genome of a new Firmicutes species belonging to the dominant human colonic microbiota ('Ruminococcus bicirculans') reveals two chromosomes and a selective capacity to utilize plant glucans.</title>
        <authorList>
            <consortium name="NISC Comparative Sequencing Program"/>
            <person name="Wegmann U."/>
            <person name="Louis P."/>
            <person name="Goesmann A."/>
            <person name="Henrissat B."/>
            <person name="Duncan S.H."/>
            <person name="Flint H.J."/>
        </authorList>
    </citation>
    <scope>NUCLEOTIDE SEQUENCE</scope>
    <source>
        <strain evidence="2">NBRC 107710</strain>
    </source>
</reference>
<dbReference type="EMBL" id="BSPG01000010">
    <property type="protein sequence ID" value="GLS44289.1"/>
    <property type="molecule type" value="Genomic_DNA"/>
</dbReference>
<sequence>MSSNSPQGALVRFLTESRSLRGLLAVGVVATAAKAVGAAVESRRNTQLARIHLGRRLPVIRAELAAAQPGFLFLAGNSHAECGGLALAQSMPLVNGGIGGASARGYARQLGEMPVMARAGVAVLFVGSNDIMRRASPLSEKTRAGFVVAVGHILEWLRANADVVLVAAVPPLGPEAVAMRDPAAVTAYGDVLRRLSVDYGCRFIDPFATLRDGADGTTTHACADGVHLRDYEAWAAEFVSMLRGIGEADRPPFREQA</sequence>
<feature type="domain" description="SGNH hydrolase-type esterase" evidence="1">
    <location>
        <begin position="87"/>
        <end position="229"/>
    </location>
</feature>
<name>A0A7W6AMA3_9HYPH</name>
<evidence type="ECO:0000313" key="3">
    <source>
        <dbReference type="EMBL" id="MBB3903720.1"/>
    </source>
</evidence>
<dbReference type="Pfam" id="PF13472">
    <property type="entry name" value="Lipase_GDSL_2"/>
    <property type="match status" value="1"/>
</dbReference>
<dbReference type="SUPFAM" id="SSF52266">
    <property type="entry name" value="SGNH hydrolase"/>
    <property type="match status" value="1"/>
</dbReference>
<evidence type="ECO:0000259" key="1">
    <source>
        <dbReference type="Pfam" id="PF13472"/>
    </source>
</evidence>
<comment type="caution">
    <text evidence="3">The sequence shown here is derived from an EMBL/GenBank/DDBJ whole genome shotgun (WGS) entry which is preliminary data.</text>
</comment>
<dbReference type="CDD" id="cd00229">
    <property type="entry name" value="SGNH_hydrolase"/>
    <property type="match status" value="1"/>
</dbReference>
<dbReference type="EMBL" id="JACIDN010000005">
    <property type="protein sequence ID" value="MBB3903720.1"/>
    <property type="molecule type" value="Genomic_DNA"/>
</dbReference>
<evidence type="ECO:0000313" key="4">
    <source>
        <dbReference type="Proteomes" id="UP000517759"/>
    </source>
</evidence>
<evidence type="ECO:0000313" key="2">
    <source>
        <dbReference type="EMBL" id="GLS44289.1"/>
    </source>
</evidence>
<gene>
    <name evidence="2" type="ORF">GCM10007884_22770</name>
    <name evidence="3" type="ORF">GGR33_003229</name>
</gene>
<dbReference type="RefSeq" id="WP_183506864.1">
    <property type="nucleotide sequence ID" value="NZ_BSPG01000010.1"/>
</dbReference>
<reference evidence="5" key="2">
    <citation type="journal article" date="2019" name="Int. J. Syst. Evol. Microbiol.">
        <title>The Global Catalogue of Microorganisms (GCM) 10K type strain sequencing project: providing services to taxonomists for standard genome sequencing and annotation.</title>
        <authorList>
            <consortium name="The Broad Institute Genomics Platform"/>
            <consortium name="The Broad Institute Genome Sequencing Center for Infectious Disease"/>
            <person name="Wu L."/>
            <person name="Ma J."/>
        </authorList>
    </citation>
    <scope>NUCLEOTIDE SEQUENCE [LARGE SCALE GENOMIC DNA]</scope>
    <source>
        <strain evidence="5">NBRC 107710</strain>
    </source>
</reference>
<reference evidence="3 4" key="3">
    <citation type="submission" date="2020-08" db="EMBL/GenBank/DDBJ databases">
        <title>Genomic Encyclopedia of Type Strains, Phase IV (KMG-IV): sequencing the most valuable type-strain genomes for metagenomic binning, comparative biology and taxonomic classification.</title>
        <authorList>
            <person name="Goeker M."/>
        </authorList>
    </citation>
    <scope>NUCLEOTIDE SEQUENCE [LARGE SCALE GENOMIC DNA]</scope>
    <source>
        <strain evidence="3 4">DSM 24105</strain>
    </source>
</reference>
<organism evidence="3 4">
    <name type="scientific">Methylobacterium brachythecii</name>
    <dbReference type="NCBI Taxonomy" id="1176177"/>
    <lineage>
        <taxon>Bacteria</taxon>
        <taxon>Pseudomonadati</taxon>
        <taxon>Pseudomonadota</taxon>
        <taxon>Alphaproteobacteria</taxon>
        <taxon>Hyphomicrobiales</taxon>
        <taxon>Methylobacteriaceae</taxon>
        <taxon>Methylobacterium</taxon>
    </lineage>
</organism>
<accession>A0A7W6AMA3</accession>
<dbReference type="Gene3D" id="3.40.50.1110">
    <property type="entry name" value="SGNH hydrolase"/>
    <property type="match status" value="1"/>
</dbReference>
<keyword evidence="5" id="KW-1185">Reference proteome</keyword>
<reference evidence="2" key="4">
    <citation type="submission" date="2023-01" db="EMBL/GenBank/DDBJ databases">
        <title>Draft genome sequence of Methylobacterium brachythecii strain NBRC 107710.</title>
        <authorList>
            <person name="Sun Q."/>
            <person name="Mori K."/>
        </authorList>
    </citation>
    <scope>NUCLEOTIDE SEQUENCE</scope>
    <source>
        <strain evidence="2">NBRC 107710</strain>
    </source>
</reference>
<evidence type="ECO:0000313" key="5">
    <source>
        <dbReference type="Proteomes" id="UP001156881"/>
    </source>
</evidence>
<dbReference type="InterPro" id="IPR013830">
    <property type="entry name" value="SGNH_hydro"/>
</dbReference>
<dbReference type="Proteomes" id="UP000517759">
    <property type="component" value="Unassembled WGS sequence"/>
</dbReference>
<protein>
    <submittedName>
        <fullName evidence="3">Lysophospholipase L1-like esterase</fullName>
    </submittedName>
</protein>
<dbReference type="Proteomes" id="UP001156881">
    <property type="component" value="Unassembled WGS sequence"/>
</dbReference>